<dbReference type="SUPFAM" id="SSF55729">
    <property type="entry name" value="Acyl-CoA N-acyltransferases (Nat)"/>
    <property type="match status" value="1"/>
</dbReference>
<keyword evidence="3" id="KW-1185">Reference proteome</keyword>
<dbReference type="AlphaFoldDB" id="A0A2P7V1W2"/>
<sequence>MIKEKVGVVPLKVLETDRLILRWQTAEDADFVLKLMNEPSWIRFIGDRNLRTTEDARNYILNGAVGMYESHGFGLYLAELKEGNVPIGLCGLIKRDSLEDVDIGFAYLPAYWGKGYAYEAASAVLAHGKEVVGLKRIVAITNPDNASSAKLLKKIGLQEKGVITLPNDAKELTFFAIEF</sequence>
<accession>A0A2P7V1W2</accession>
<gene>
    <name evidence="2" type="ORF">C7R93_18810</name>
</gene>
<dbReference type="InterPro" id="IPR016181">
    <property type="entry name" value="Acyl_CoA_acyltransferase"/>
</dbReference>
<dbReference type="PANTHER" id="PTHR43792">
    <property type="entry name" value="GNAT FAMILY, PUTATIVE (AFU_ORTHOLOGUE AFUA_3G00765)-RELATED-RELATED"/>
    <property type="match status" value="1"/>
</dbReference>
<evidence type="ECO:0000259" key="1">
    <source>
        <dbReference type="PROSITE" id="PS51186"/>
    </source>
</evidence>
<dbReference type="Proteomes" id="UP000240419">
    <property type="component" value="Unassembled WGS sequence"/>
</dbReference>
<dbReference type="PROSITE" id="PS51186">
    <property type="entry name" value="GNAT"/>
    <property type="match status" value="1"/>
</dbReference>
<dbReference type="Gene3D" id="3.40.630.30">
    <property type="match status" value="1"/>
</dbReference>
<organism evidence="2 3">
    <name type="scientific">Brevibacillus fortis</name>
    <dbReference type="NCBI Taxonomy" id="2126352"/>
    <lineage>
        <taxon>Bacteria</taxon>
        <taxon>Bacillati</taxon>
        <taxon>Bacillota</taxon>
        <taxon>Bacilli</taxon>
        <taxon>Bacillales</taxon>
        <taxon>Paenibacillaceae</taxon>
        <taxon>Brevibacillus</taxon>
    </lineage>
</organism>
<name>A0A2P7V1W2_9BACL</name>
<evidence type="ECO:0000313" key="3">
    <source>
        <dbReference type="Proteomes" id="UP000240419"/>
    </source>
</evidence>
<dbReference type="InterPro" id="IPR000182">
    <property type="entry name" value="GNAT_dom"/>
</dbReference>
<dbReference type="OrthoDB" id="9798081at2"/>
<feature type="domain" description="N-acetyltransferase" evidence="1">
    <location>
        <begin position="19"/>
        <end position="177"/>
    </location>
</feature>
<protein>
    <submittedName>
        <fullName evidence="2">GNAT family N-acetyltransferase</fullName>
    </submittedName>
</protein>
<proteinExistence type="predicted"/>
<reference evidence="2 3" key="1">
    <citation type="submission" date="2018-03" db="EMBL/GenBank/DDBJ databases">
        <title>Brevisbacillus phylogenomics.</title>
        <authorList>
            <person name="Dunlap C."/>
        </authorList>
    </citation>
    <scope>NUCLEOTIDE SEQUENCE [LARGE SCALE GENOMIC DNA]</scope>
    <source>
        <strain evidence="2 3">NRRL NRS-1210</strain>
    </source>
</reference>
<dbReference type="Pfam" id="PF13302">
    <property type="entry name" value="Acetyltransf_3"/>
    <property type="match status" value="1"/>
</dbReference>
<dbReference type="GO" id="GO:0016747">
    <property type="term" value="F:acyltransferase activity, transferring groups other than amino-acyl groups"/>
    <property type="evidence" value="ECO:0007669"/>
    <property type="project" value="InterPro"/>
</dbReference>
<dbReference type="InterPro" id="IPR051531">
    <property type="entry name" value="N-acetyltransferase"/>
</dbReference>
<evidence type="ECO:0000313" key="2">
    <source>
        <dbReference type="EMBL" id="PSJ93205.1"/>
    </source>
</evidence>
<keyword evidence="2" id="KW-0808">Transferase</keyword>
<comment type="caution">
    <text evidence="2">The sequence shown here is derived from an EMBL/GenBank/DDBJ whole genome shotgun (WGS) entry which is preliminary data.</text>
</comment>
<dbReference type="EMBL" id="PXZM01000030">
    <property type="protein sequence ID" value="PSJ93205.1"/>
    <property type="molecule type" value="Genomic_DNA"/>
</dbReference>
<dbReference type="RefSeq" id="WP_106840259.1">
    <property type="nucleotide sequence ID" value="NZ_JARMEZ010000001.1"/>
</dbReference>
<dbReference type="PANTHER" id="PTHR43792:SF1">
    <property type="entry name" value="N-ACETYLTRANSFERASE DOMAIN-CONTAINING PROTEIN"/>
    <property type="match status" value="1"/>
</dbReference>